<dbReference type="EMBL" id="PQXF01000073">
    <property type="protein sequence ID" value="PXF57025.1"/>
    <property type="molecule type" value="Genomic_DNA"/>
</dbReference>
<dbReference type="Proteomes" id="UP000248329">
    <property type="component" value="Unassembled WGS sequence"/>
</dbReference>
<organism evidence="1 2">
    <name type="scientific">Candidatus Methanogaster sp</name>
    <dbReference type="NCBI Taxonomy" id="3386292"/>
    <lineage>
        <taxon>Archaea</taxon>
        <taxon>Methanobacteriati</taxon>
        <taxon>Methanobacteriota</taxon>
        <taxon>Stenosarchaea group</taxon>
        <taxon>Methanomicrobia</taxon>
        <taxon>Methanosarcinales</taxon>
        <taxon>ANME-2 cluster</taxon>
        <taxon>Candidatus Methanogasteraceae</taxon>
        <taxon>Candidatus Methanogaster</taxon>
    </lineage>
</organism>
<gene>
    <name evidence="1" type="ORF">C4B59_15935</name>
</gene>
<evidence type="ECO:0000313" key="2">
    <source>
        <dbReference type="Proteomes" id="UP000248329"/>
    </source>
</evidence>
<proteinExistence type="predicted"/>
<name>A0AC61KYH1_9EURY</name>
<sequence length="68" mass="7134">MIHGSTGRRAVGCKSGIGGGVDAITDVMSGAGTFEFADQNAYVRCDSVKMGIEFVGLTRCIYGHKGNY</sequence>
<accession>A0AC61KYH1</accession>
<comment type="caution">
    <text evidence="1">The sequence shown here is derived from an EMBL/GenBank/DDBJ whole genome shotgun (WGS) entry which is preliminary data.</text>
</comment>
<protein>
    <submittedName>
        <fullName evidence="1">Uncharacterized protein</fullName>
    </submittedName>
</protein>
<evidence type="ECO:0000313" key="1">
    <source>
        <dbReference type="EMBL" id="PXF57025.1"/>
    </source>
</evidence>
<reference evidence="1" key="1">
    <citation type="submission" date="2018-01" db="EMBL/GenBank/DDBJ databases">
        <authorList>
            <person name="Krukenberg V."/>
        </authorList>
    </citation>
    <scope>NUCLEOTIDE SEQUENCE</scope>
    <source>
        <strain evidence="1">E20ANME2</strain>
    </source>
</reference>